<reference evidence="3 4" key="1">
    <citation type="journal article" date="2015" name="Genome Announc.">
        <title>Complete Genome Sequence of Methylobacterium aquaticum Strain 22A, Isolated from Racomitrium japonicum Moss.</title>
        <authorList>
            <person name="Tani A."/>
            <person name="Ogura Y."/>
            <person name="Hayashi T."/>
            <person name="Kimbara K."/>
        </authorList>
    </citation>
    <scope>NUCLEOTIDE SEQUENCE [LARGE SCALE GENOMIC DNA]</scope>
    <source>
        <strain evidence="3 4">MA-22A</strain>
    </source>
</reference>
<dbReference type="STRING" id="270351.Maq22A_c08910"/>
<gene>
    <name evidence="3" type="ORF">Maq22A_c08910</name>
</gene>
<dbReference type="Pfam" id="PF07811">
    <property type="entry name" value="TadE"/>
    <property type="match status" value="1"/>
</dbReference>
<dbReference type="EMBL" id="AP014704">
    <property type="protein sequence ID" value="BAQ45086.1"/>
    <property type="molecule type" value="Genomic_DNA"/>
</dbReference>
<feature type="transmembrane region" description="Helical" evidence="1">
    <location>
        <begin position="20"/>
        <end position="42"/>
    </location>
</feature>
<sequence length="182" mass="19749">MRHPLGLIRDEKGSTAVEFALVGMMFMAVILFTMVVAEILYFGQKLDFATEQASRQVIVGKAQQQATPPTLADFTQALCGKLPAAMSCSDVIVNLYVVPKATAPGYYAYVKADQSGLALPALTPGSGQFTLGSQGDYQYLQVIYPVTFLPSFMTAWLDASTMYNGKPAYLIISTAAFRVESY</sequence>
<evidence type="ECO:0000313" key="4">
    <source>
        <dbReference type="Proteomes" id="UP000061432"/>
    </source>
</evidence>
<dbReference type="InterPro" id="IPR012495">
    <property type="entry name" value="TadE-like_dom"/>
</dbReference>
<keyword evidence="1" id="KW-0472">Membrane</keyword>
<dbReference type="OrthoDB" id="7990385at2"/>
<feature type="domain" description="TadE-like" evidence="2">
    <location>
        <begin position="13"/>
        <end position="55"/>
    </location>
</feature>
<reference evidence="4" key="2">
    <citation type="submission" date="2015-01" db="EMBL/GenBank/DDBJ databases">
        <title>Complete genome sequence of Methylobacterium aquaticum strain 22A.</title>
        <authorList>
            <person name="Tani A."/>
            <person name="Ogura Y."/>
            <person name="Hayashi T."/>
        </authorList>
    </citation>
    <scope>NUCLEOTIDE SEQUENCE [LARGE SCALE GENOMIC DNA]</scope>
    <source>
        <strain evidence="4">MA-22A</strain>
    </source>
</reference>
<dbReference type="KEGG" id="maqu:Maq22A_c08910"/>
<evidence type="ECO:0000256" key="1">
    <source>
        <dbReference type="SAM" id="Phobius"/>
    </source>
</evidence>
<accession>A0A0C6EY04</accession>
<organism evidence="3 4">
    <name type="scientific">Methylobacterium aquaticum</name>
    <dbReference type="NCBI Taxonomy" id="270351"/>
    <lineage>
        <taxon>Bacteria</taxon>
        <taxon>Pseudomonadati</taxon>
        <taxon>Pseudomonadota</taxon>
        <taxon>Alphaproteobacteria</taxon>
        <taxon>Hyphomicrobiales</taxon>
        <taxon>Methylobacteriaceae</taxon>
        <taxon>Methylobacterium</taxon>
    </lineage>
</organism>
<protein>
    <submittedName>
        <fullName evidence="3">Pilus assembly protein TadE</fullName>
    </submittedName>
</protein>
<dbReference type="RefSeq" id="WP_060846474.1">
    <property type="nucleotide sequence ID" value="NZ_AP014704.1"/>
</dbReference>
<dbReference type="PATRIC" id="fig|270351.10.peg.1705"/>
<keyword evidence="1" id="KW-0812">Transmembrane</keyword>
<name>A0A0C6EY04_9HYPH</name>
<evidence type="ECO:0000313" key="3">
    <source>
        <dbReference type="EMBL" id="BAQ45086.1"/>
    </source>
</evidence>
<dbReference type="Proteomes" id="UP000061432">
    <property type="component" value="Chromosome"/>
</dbReference>
<dbReference type="AlphaFoldDB" id="A0A0C6EY04"/>
<proteinExistence type="predicted"/>
<evidence type="ECO:0000259" key="2">
    <source>
        <dbReference type="Pfam" id="PF07811"/>
    </source>
</evidence>
<keyword evidence="1" id="KW-1133">Transmembrane helix</keyword>